<keyword evidence="2" id="KW-1185">Reference proteome</keyword>
<evidence type="ECO:0000313" key="2">
    <source>
        <dbReference type="Proteomes" id="UP000095094"/>
    </source>
</evidence>
<gene>
    <name evidence="1" type="ORF">BCR25_14855</name>
</gene>
<proteinExistence type="predicted"/>
<accession>A0A1E5H489</accession>
<dbReference type="SUPFAM" id="SSF82784">
    <property type="entry name" value="OsmC-like"/>
    <property type="match status" value="1"/>
</dbReference>
<dbReference type="AlphaFoldDB" id="A0A1E5H489"/>
<evidence type="ECO:0000313" key="1">
    <source>
        <dbReference type="EMBL" id="OEG19724.1"/>
    </source>
</evidence>
<dbReference type="RefSeq" id="WP_069662338.1">
    <property type="nucleotide sequence ID" value="NZ_JBHUJJ010000001.1"/>
</dbReference>
<dbReference type="PATRIC" id="fig|332950.4.peg.2634"/>
<dbReference type="EMBL" id="MIJY01000003">
    <property type="protein sequence ID" value="OEG19724.1"/>
    <property type="molecule type" value="Genomic_DNA"/>
</dbReference>
<dbReference type="Pfam" id="PF02566">
    <property type="entry name" value="OsmC"/>
    <property type="match status" value="1"/>
</dbReference>
<protein>
    <submittedName>
        <fullName evidence="1">Peroxiredoxin</fullName>
    </submittedName>
</protein>
<dbReference type="PANTHER" id="PTHR34352">
    <property type="entry name" value="PROTEIN YHFA"/>
    <property type="match status" value="1"/>
</dbReference>
<dbReference type="PANTHER" id="PTHR34352:SF1">
    <property type="entry name" value="PROTEIN YHFA"/>
    <property type="match status" value="1"/>
</dbReference>
<dbReference type="InterPro" id="IPR015946">
    <property type="entry name" value="KH_dom-like_a/b"/>
</dbReference>
<reference evidence="2" key="1">
    <citation type="submission" date="2016-09" db="EMBL/GenBank/DDBJ databases">
        <authorList>
            <person name="Gulvik C.A."/>
        </authorList>
    </citation>
    <scope>NUCLEOTIDE SEQUENCE [LARGE SCALE GENOMIC DNA]</scope>
    <source>
        <strain evidence="2">LMG 8895</strain>
    </source>
</reference>
<sequence>MKLVPSQKGFELVHQNGNWVLKKEIGFSPVEMLVASVGACGAYVYEKILTNSHIDFTIDSVDISYERAENKPTKPLSQVTILFTVQVPEEAQGKAERALKLISKNCPVIQSLDPEIAVVETVHFL</sequence>
<dbReference type="OrthoDB" id="13625at2"/>
<dbReference type="InterPro" id="IPR003718">
    <property type="entry name" value="OsmC/Ohr_fam"/>
</dbReference>
<dbReference type="Proteomes" id="UP000095094">
    <property type="component" value="Unassembled WGS sequence"/>
</dbReference>
<dbReference type="Gene3D" id="3.30.300.20">
    <property type="match status" value="1"/>
</dbReference>
<name>A0A1E5H489_9ENTE</name>
<organism evidence="1 2">
    <name type="scientific">Enterococcus termitis</name>
    <dbReference type="NCBI Taxonomy" id="332950"/>
    <lineage>
        <taxon>Bacteria</taxon>
        <taxon>Bacillati</taxon>
        <taxon>Bacillota</taxon>
        <taxon>Bacilli</taxon>
        <taxon>Lactobacillales</taxon>
        <taxon>Enterococcaceae</taxon>
        <taxon>Enterococcus</taxon>
    </lineage>
</organism>
<comment type="caution">
    <text evidence="1">The sequence shown here is derived from an EMBL/GenBank/DDBJ whole genome shotgun (WGS) entry which is preliminary data.</text>
</comment>
<dbReference type="InterPro" id="IPR036102">
    <property type="entry name" value="OsmC/Ohrsf"/>
</dbReference>